<evidence type="ECO:0000313" key="2">
    <source>
        <dbReference type="Proteomes" id="UP000075230"/>
    </source>
</evidence>
<organism evidence="1 2">
    <name type="scientific">Aspergillus kawachii</name>
    <name type="common">White koji mold</name>
    <name type="synonym">Aspergillus awamori var. kawachi</name>
    <dbReference type="NCBI Taxonomy" id="1069201"/>
    <lineage>
        <taxon>Eukaryota</taxon>
        <taxon>Fungi</taxon>
        <taxon>Dikarya</taxon>
        <taxon>Ascomycota</taxon>
        <taxon>Pezizomycotina</taxon>
        <taxon>Eurotiomycetes</taxon>
        <taxon>Eurotiomycetidae</taxon>
        <taxon>Eurotiales</taxon>
        <taxon>Aspergillaceae</taxon>
        <taxon>Aspergillus</taxon>
        <taxon>Aspergillus subgen. Circumdati</taxon>
    </lineage>
</organism>
<protein>
    <submittedName>
        <fullName evidence="1">SUN domain protein</fullName>
    </submittedName>
</protein>
<dbReference type="EMBL" id="BCWF01000017">
    <property type="protein sequence ID" value="GAT23321.1"/>
    <property type="molecule type" value="Genomic_DNA"/>
</dbReference>
<dbReference type="Proteomes" id="UP000075230">
    <property type="component" value="Unassembled WGS sequence"/>
</dbReference>
<dbReference type="VEuPathDB" id="FungiDB:ASPFODRAFT_42969"/>
<dbReference type="AlphaFoldDB" id="A0A146FCZ1"/>
<comment type="caution">
    <text evidence="1">The sequence shown here is derived from an EMBL/GenBank/DDBJ whole genome shotgun (WGS) entry which is preliminary data.</text>
</comment>
<reference evidence="1 2" key="1">
    <citation type="journal article" date="2016" name="DNA Res.">
        <title>Genome sequence of Aspergillus luchuensis NBRC 4314.</title>
        <authorList>
            <person name="Yamada O."/>
            <person name="Machida M."/>
            <person name="Hosoyama A."/>
            <person name="Goto M."/>
            <person name="Takahashi T."/>
            <person name="Futagami T."/>
            <person name="Yamagata Y."/>
            <person name="Takeuchi M."/>
            <person name="Kobayashi T."/>
            <person name="Koike H."/>
            <person name="Abe K."/>
            <person name="Asai K."/>
            <person name="Arita M."/>
            <person name="Fujita N."/>
            <person name="Fukuda K."/>
            <person name="Higa K."/>
            <person name="Horikawa H."/>
            <person name="Ishikawa T."/>
            <person name="Jinno K."/>
            <person name="Kato Y."/>
            <person name="Kirimura K."/>
            <person name="Mizutani O."/>
            <person name="Nakasone K."/>
            <person name="Sano M."/>
            <person name="Shiraishi Y."/>
            <person name="Tsukahara M."/>
            <person name="Gomi K."/>
        </authorList>
    </citation>
    <scope>NUCLEOTIDE SEQUENCE [LARGE SCALE GENOMIC DNA]</scope>
    <source>
        <strain evidence="1 2">RIB 2604</strain>
    </source>
</reference>
<accession>A0A146FCZ1</accession>
<name>A0A146FCZ1_ASPKA</name>
<gene>
    <name evidence="1" type="ORF">RIB2604_01704590</name>
</gene>
<evidence type="ECO:0000313" key="1">
    <source>
        <dbReference type="EMBL" id="GAT23321.1"/>
    </source>
</evidence>
<sequence length="318" mass="35907">MKKTLGCGGQMRSIGRLYVEHNDVRGRNLGSGKFGSALRNEGYCVTLLHRDGYLADGSPPNKSILASVRASGAPRPPYAYNGPMVAMREVHPEDYADIQLSDFRHLMDYLITYASTDVRESVPDLQYRAPTVVRGVKICCDGEIKLHASEPFVSIDVRRSTRTNLSSIQGESNSPISALLGIPLNFWKDPSAEFHVNPPGWDATQWASSNQNVAFMMMRTNPSDPSWGWAPLYWNHDIGNVWVVREDGQDLDVREVAMMCHFARFKLQRMFEDTIDSKDSTLQDRKRVLKYITRENMRAFWEETGGGEAVRSHDDLSD</sequence>
<reference evidence="2" key="2">
    <citation type="submission" date="2016-02" db="EMBL/GenBank/DDBJ databases">
        <title>Genome sequencing of Aspergillus luchuensis NBRC 4314.</title>
        <authorList>
            <person name="Yamada O."/>
        </authorList>
    </citation>
    <scope>NUCLEOTIDE SEQUENCE [LARGE SCALE GENOMIC DNA]</scope>
    <source>
        <strain evidence="2">RIB 2604</strain>
    </source>
</reference>
<proteinExistence type="predicted"/>